<keyword evidence="8 14" id="KW-0418">Kinase</keyword>
<dbReference type="GO" id="GO:0005524">
    <property type="term" value="F:ATP binding"/>
    <property type="evidence" value="ECO:0007669"/>
    <property type="project" value="UniProtKB-UniRule"/>
</dbReference>
<organism evidence="16 17">
    <name type="scientific">Rothia aerolata</name>
    <dbReference type="NCBI Taxonomy" id="1812262"/>
    <lineage>
        <taxon>Bacteria</taxon>
        <taxon>Bacillati</taxon>
        <taxon>Actinomycetota</taxon>
        <taxon>Actinomycetes</taxon>
        <taxon>Micrococcales</taxon>
        <taxon>Micrococcaceae</taxon>
        <taxon>Rothia</taxon>
    </lineage>
</organism>
<dbReference type="AlphaFoldDB" id="A0A917ITW2"/>
<evidence type="ECO:0000256" key="6">
    <source>
        <dbReference type="ARBA" id="ARBA00022695"/>
    </source>
</evidence>
<evidence type="ECO:0000256" key="5">
    <source>
        <dbReference type="ARBA" id="ARBA00022679"/>
    </source>
</evidence>
<dbReference type="FunFam" id="3.40.50.620:FF:000021">
    <property type="entry name" value="Riboflavin biosynthesis protein"/>
    <property type="match status" value="1"/>
</dbReference>
<dbReference type="NCBIfam" id="TIGR00083">
    <property type="entry name" value="ribF"/>
    <property type="match status" value="1"/>
</dbReference>
<gene>
    <name evidence="16" type="ORF">GCM10007359_14920</name>
</gene>
<dbReference type="EMBL" id="BMDC01000002">
    <property type="protein sequence ID" value="GGH63533.1"/>
    <property type="molecule type" value="Genomic_DNA"/>
</dbReference>
<comment type="similarity">
    <text evidence="14">Belongs to the ribF family.</text>
</comment>
<evidence type="ECO:0000256" key="1">
    <source>
        <dbReference type="ARBA" id="ARBA00004726"/>
    </source>
</evidence>
<evidence type="ECO:0000313" key="16">
    <source>
        <dbReference type="EMBL" id="GGH63533.1"/>
    </source>
</evidence>
<keyword evidence="11" id="KW-0511">Multifunctional enzyme</keyword>
<proteinExistence type="inferred from homology"/>
<dbReference type="PANTHER" id="PTHR22749">
    <property type="entry name" value="RIBOFLAVIN KINASE/FMN ADENYLYLTRANSFERASE"/>
    <property type="match status" value="1"/>
</dbReference>
<accession>A0A917ITW2</accession>
<dbReference type="Pfam" id="PF01687">
    <property type="entry name" value="Flavokinase"/>
    <property type="match status" value="1"/>
</dbReference>
<dbReference type="InterPro" id="IPR023468">
    <property type="entry name" value="Riboflavin_kinase"/>
</dbReference>
<name>A0A917ITW2_9MICC</name>
<evidence type="ECO:0000313" key="17">
    <source>
        <dbReference type="Proteomes" id="UP000600171"/>
    </source>
</evidence>
<dbReference type="Gene3D" id="3.40.50.620">
    <property type="entry name" value="HUPs"/>
    <property type="match status" value="1"/>
</dbReference>
<dbReference type="Pfam" id="PF06574">
    <property type="entry name" value="FAD_syn"/>
    <property type="match status" value="1"/>
</dbReference>
<keyword evidence="7 14" id="KW-0547">Nucleotide-binding</keyword>
<dbReference type="GO" id="GO:0008531">
    <property type="term" value="F:riboflavin kinase activity"/>
    <property type="evidence" value="ECO:0007669"/>
    <property type="project" value="UniProtKB-UniRule"/>
</dbReference>
<dbReference type="SUPFAM" id="SSF82114">
    <property type="entry name" value="Riboflavin kinase-like"/>
    <property type="match status" value="1"/>
</dbReference>
<protein>
    <recommendedName>
        <fullName evidence="14">Riboflavin biosynthesis protein</fullName>
    </recommendedName>
    <domain>
        <recommendedName>
            <fullName evidence="14">Riboflavin kinase</fullName>
            <ecNumber evidence="14">2.7.1.26</ecNumber>
        </recommendedName>
        <alternativeName>
            <fullName evidence="14">Flavokinase</fullName>
        </alternativeName>
    </domain>
    <domain>
        <recommendedName>
            <fullName evidence="14">FMN adenylyltransferase</fullName>
            <ecNumber evidence="14">2.7.7.2</ecNumber>
        </recommendedName>
        <alternativeName>
            <fullName evidence="14">FAD pyrophosphorylase</fullName>
        </alternativeName>
        <alternativeName>
            <fullName evidence="14">FAD synthase</fullName>
        </alternativeName>
    </domain>
</protein>
<feature type="domain" description="Riboflavin kinase" evidence="15">
    <location>
        <begin position="184"/>
        <end position="316"/>
    </location>
</feature>
<evidence type="ECO:0000256" key="3">
    <source>
        <dbReference type="ARBA" id="ARBA00022630"/>
    </source>
</evidence>
<evidence type="ECO:0000256" key="8">
    <source>
        <dbReference type="ARBA" id="ARBA00022777"/>
    </source>
</evidence>
<dbReference type="GO" id="GO:0009231">
    <property type="term" value="P:riboflavin biosynthetic process"/>
    <property type="evidence" value="ECO:0007669"/>
    <property type="project" value="InterPro"/>
</dbReference>
<dbReference type="EC" id="2.7.7.2" evidence="14"/>
<keyword evidence="6 14" id="KW-0548">Nucleotidyltransferase</keyword>
<dbReference type="NCBIfam" id="NF004160">
    <property type="entry name" value="PRK05627.1-3"/>
    <property type="match status" value="1"/>
</dbReference>
<evidence type="ECO:0000259" key="15">
    <source>
        <dbReference type="SMART" id="SM00904"/>
    </source>
</evidence>
<dbReference type="GO" id="GO:0009398">
    <property type="term" value="P:FMN biosynthetic process"/>
    <property type="evidence" value="ECO:0007669"/>
    <property type="project" value="UniProtKB-UniRule"/>
</dbReference>
<keyword evidence="10 14" id="KW-0067">ATP-binding</keyword>
<comment type="pathway">
    <text evidence="2 14">Cofactor biosynthesis; FMN biosynthesis; FMN from riboflavin (ATP route): step 1/1.</text>
</comment>
<evidence type="ECO:0000256" key="11">
    <source>
        <dbReference type="ARBA" id="ARBA00023268"/>
    </source>
</evidence>
<dbReference type="SMART" id="SM00904">
    <property type="entry name" value="Flavokinase"/>
    <property type="match status" value="1"/>
</dbReference>
<comment type="pathway">
    <text evidence="1 14">Cofactor biosynthesis; FAD biosynthesis; FAD from FMN: step 1/1.</text>
</comment>
<keyword evidence="4 14" id="KW-0288">FMN</keyword>
<evidence type="ECO:0000256" key="10">
    <source>
        <dbReference type="ARBA" id="ARBA00022840"/>
    </source>
</evidence>
<evidence type="ECO:0000256" key="14">
    <source>
        <dbReference type="PIRNR" id="PIRNR004491"/>
    </source>
</evidence>
<dbReference type="GO" id="GO:0003919">
    <property type="term" value="F:FMN adenylyltransferase activity"/>
    <property type="evidence" value="ECO:0007669"/>
    <property type="project" value="UniProtKB-UniRule"/>
</dbReference>
<dbReference type="PANTHER" id="PTHR22749:SF6">
    <property type="entry name" value="RIBOFLAVIN KINASE"/>
    <property type="match status" value="1"/>
</dbReference>
<dbReference type="InterPro" id="IPR015864">
    <property type="entry name" value="FAD_synthase"/>
</dbReference>
<dbReference type="InterPro" id="IPR015865">
    <property type="entry name" value="Riboflavin_kinase_bac/euk"/>
</dbReference>
<keyword evidence="9 14" id="KW-0274">FAD</keyword>
<reference evidence="16 17" key="1">
    <citation type="journal article" date="2014" name="Int. J. Syst. Evol. Microbiol.">
        <title>Complete genome sequence of Corynebacterium casei LMG S-19264T (=DSM 44701T), isolated from a smear-ripened cheese.</title>
        <authorList>
            <consortium name="US DOE Joint Genome Institute (JGI-PGF)"/>
            <person name="Walter F."/>
            <person name="Albersmeier A."/>
            <person name="Kalinowski J."/>
            <person name="Ruckert C."/>
        </authorList>
    </citation>
    <scope>NUCLEOTIDE SEQUENCE [LARGE SCALE GENOMIC DNA]</scope>
    <source>
        <strain evidence="16 17">CCM 8669</strain>
    </source>
</reference>
<dbReference type="InterPro" id="IPR023465">
    <property type="entry name" value="Riboflavin_kinase_dom_sf"/>
</dbReference>
<dbReference type="Proteomes" id="UP000600171">
    <property type="component" value="Unassembled WGS sequence"/>
</dbReference>
<dbReference type="GO" id="GO:0006747">
    <property type="term" value="P:FAD biosynthetic process"/>
    <property type="evidence" value="ECO:0007669"/>
    <property type="project" value="UniProtKB-UniRule"/>
</dbReference>
<dbReference type="RefSeq" id="WP_188359737.1">
    <property type="nucleotide sequence ID" value="NZ_BMDC01000002.1"/>
</dbReference>
<dbReference type="EC" id="2.7.1.26" evidence="14"/>
<keyword evidence="3 14" id="KW-0285">Flavoprotein</keyword>
<comment type="catalytic activity">
    <reaction evidence="13 14">
        <text>FMN + ATP + H(+) = FAD + diphosphate</text>
        <dbReference type="Rhea" id="RHEA:17237"/>
        <dbReference type="ChEBI" id="CHEBI:15378"/>
        <dbReference type="ChEBI" id="CHEBI:30616"/>
        <dbReference type="ChEBI" id="CHEBI:33019"/>
        <dbReference type="ChEBI" id="CHEBI:57692"/>
        <dbReference type="ChEBI" id="CHEBI:58210"/>
        <dbReference type="EC" id="2.7.7.2"/>
    </reaction>
</comment>
<evidence type="ECO:0000256" key="4">
    <source>
        <dbReference type="ARBA" id="ARBA00022643"/>
    </source>
</evidence>
<comment type="catalytic activity">
    <reaction evidence="12 14">
        <text>riboflavin + ATP = FMN + ADP + H(+)</text>
        <dbReference type="Rhea" id="RHEA:14357"/>
        <dbReference type="ChEBI" id="CHEBI:15378"/>
        <dbReference type="ChEBI" id="CHEBI:30616"/>
        <dbReference type="ChEBI" id="CHEBI:57986"/>
        <dbReference type="ChEBI" id="CHEBI:58210"/>
        <dbReference type="ChEBI" id="CHEBI:456216"/>
        <dbReference type="EC" id="2.7.1.26"/>
    </reaction>
</comment>
<sequence length="320" mass="35598">MELYRELSEVPADFGPSVVTIGNFDGVHTGHAEVLGTVVRLARENKLVSAAISFDPHPSQVHRPESAHIEIMGQQDRQRFFRELGLDCYLLIHYTLEFSRQSPEEFVRSVLVETLNARYVVIGDDVRFGHKNSGDLSTMQQLGEKYGFTVVAIADLMADETHRTSSTRIRELLEAGNVEEAGRLLGRPHLMTGEIIHGEARGRELGFPTANMAFDSSGYVPADGVYAGWLIDENGTRHPVATSVGTNPTFEGVNRRTVEAHVIGRPEEPVENFNLYGQKVSLEFTHHLRPMVAYTGVEALIEQMNQDVDDAKRLLGLDSE</sequence>
<evidence type="ECO:0000256" key="7">
    <source>
        <dbReference type="ARBA" id="ARBA00022741"/>
    </source>
</evidence>
<dbReference type="InterPro" id="IPR014729">
    <property type="entry name" value="Rossmann-like_a/b/a_fold"/>
</dbReference>
<comment type="caution">
    <text evidence="16">The sequence shown here is derived from an EMBL/GenBank/DDBJ whole genome shotgun (WGS) entry which is preliminary data.</text>
</comment>
<dbReference type="Gene3D" id="2.40.30.30">
    <property type="entry name" value="Riboflavin kinase-like"/>
    <property type="match status" value="1"/>
</dbReference>
<evidence type="ECO:0000256" key="13">
    <source>
        <dbReference type="ARBA" id="ARBA00049494"/>
    </source>
</evidence>
<dbReference type="InterPro" id="IPR002606">
    <property type="entry name" value="Riboflavin_kinase_bac"/>
</dbReference>
<dbReference type="CDD" id="cd02064">
    <property type="entry name" value="FAD_synthetase_N"/>
    <property type="match status" value="1"/>
</dbReference>
<dbReference type="PIRSF" id="PIRSF004491">
    <property type="entry name" value="FAD_Synth"/>
    <property type="match status" value="1"/>
</dbReference>
<keyword evidence="17" id="KW-1185">Reference proteome</keyword>
<keyword evidence="5 14" id="KW-0808">Transferase</keyword>
<dbReference type="SUPFAM" id="SSF52374">
    <property type="entry name" value="Nucleotidylyl transferase"/>
    <property type="match status" value="1"/>
</dbReference>
<evidence type="ECO:0000256" key="9">
    <source>
        <dbReference type="ARBA" id="ARBA00022827"/>
    </source>
</evidence>
<evidence type="ECO:0000256" key="12">
    <source>
        <dbReference type="ARBA" id="ARBA00047880"/>
    </source>
</evidence>
<evidence type="ECO:0000256" key="2">
    <source>
        <dbReference type="ARBA" id="ARBA00005201"/>
    </source>
</evidence>